<protein>
    <recommendedName>
        <fullName evidence="1">Dinitrogenase iron-molybdenum cofactor biosynthesis domain-containing protein</fullName>
    </recommendedName>
</protein>
<reference evidence="2 4" key="1">
    <citation type="submission" date="2023-03" db="EMBL/GenBank/DDBJ databases">
        <title>Description of Hydrogenimonas sp. ISO32.</title>
        <authorList>
            <person name="Mino S."/>
            <person name="Fukazawa S."/>
            <person name="Sawabe T."/>
        </authorList>
    </citation>
    <scope>NUCLEOTIDE SEQUENCE [LARGE SCALE GENOMIC DNA]</scope>
    <source>
        <strain evidence="2 4">ISO32</strain>
    </source>
</reference>
<name>A0ABM8FKT6_9BACT</name>
<organism evidence="2 4">
    <name type="scientific">Hydrogenimonas cancrithermarum</name>
    <dbReference type="NCBI Taxonomy" id="2993563"/>
    <lineage>
        <taxon>Bacteria</taxon>
        <taxon>Pseudomonadati</taxon>
        <taxon>Campylobacterota</taxon>
        <taxon>Epsilonproteobacteria</taxon>
        <taxon>Campylobacterales</taxon>
        <taxon>Hydrogenimonadaceae</taxon>
        <taxon>Hydrogenimonas</taxon>
    </lineage>
</organism>
<evidence type="ECO:0000313" key="2">
    <source>
        <dbReference type="EMBL" id="BDY12925.1"/>
    </source>
</evidence>
<evidence type="ECO:0000259" key="1">
    <source>
        <dbReference type="Pfam" id="PF02579"/>
    </source>
</evidence>
<dbReference type="RefSeq" id="WP_286335976.1">
    <property type="nucleotide sequence ID" value="NZ_AP027370.1"/>
</dbReference>
<dbReference type="InterPro" id="IPR003731">
    <property type="entry name" value="Di-Nase_FeMo-co_biosynth"/>
</dbReference>
<dbReference type="SUPFAM" id="SSF53146">
    <property type="entry name" value="Nitrogenase accessory factor-like"/>
    <property type="match status" value="1"/>
</dbReference>
<dbReference type="Gene3D" id="3.30.420.130">
    <property type="entry name" value="Dinitrogenase iron-molybdenum cofactor biosynthesis domain"/>
    <property type="match status" value="1"/>
</dbReference>
<gene>
    <name evidence="2" type="ORF">HCR_12370</name>
    <name evidence="3" type="ORF">HCR_13540</name>
</gene>
<dbReference type="Proteomes" id="UP001321445">
    <property type="component" value="Chromosome"/>
</dbReference>
<dbReference type="EMBL" id="AP027370">
    <property type="protein sequence ID" value="BDY12925.1"/>
    <property type="molecule type" value="Genomic_DNA"/>
</dbReference>
<keyword evidence="4" id="KW-1185">Reference proteome</keyword>
<evidence type="ECO:0000313" key="4">
    <source>
        <dbReference type="Proteomes" id="UP001321445"/>
    </source>
</evidence>
<dbReference type="EMBL" id="AP027370">
    <property type="protein sequence ID" value="BDY13042.1"/>
    <property type="molecule type" value="Genomic_DNA"/>
</dbReference>
<dbReference type="InterPro" id="IPR036105">
    <property type="entry name" value="DiNase_FeMo-co_biosyn_sf"/>
</dbReference>
<dbReference type="Pfam" id="PF02579">
    <property type="entry name" value="Nitro_FeMo-Co"/>
    <property type="match status" value="1"/>
</dbReference>
<sequence>MVAMPVKMNREDPPLTTVFGKAKWFVFADGNGKVVIRENPFAGAGPKTVAWLIENGVKEIVTPHIGGNPFMFLKDAGVRLYYPGEGRILVSEALDKLKNDELEEITIENVMRFTHH</sequence>
<evidence type="ECO:0000313" key="3">
    <source>
        <dbReference type="EMBL" id="BDY13042.1"/>
    </source>
</evidence>
<accession>A0ABM8FKT6</accession>
<feature type="domain" description="Dinitrogenase iron-molybdenum cofactor biosynthesis" evidence="1">
    <location>
        <begin position="16"/>
        <end position="97"/>
    </location>
</feature>
<proteinExistence type="predicted"/>